<feature type="non-terminal residue" evidence="2">
    <location>
        <position position="1"/>
    </location>
</feature>
<evidence type="ECO:0000313" key="3">
    <source>
        <dbReference type="Proteomes" id="UP001233999"/>
    </source>
</evidence>
<keyword evidence="3" id="KW-1185">Reference proteome</keyword>
<dbReference type="AlphaFoldDB" id="A0AAD8AJR8"/>
<dbReference type="Proteomes" id="UP001233999">
    <property type="component" value="Unassembled WGS sequence"/>
</dbReference>
<organism evidence="2 3">
    <name type="scientific">Diploptera punctata</name>
    <name type="common">Pacific beetle cockroach</name>
    <dbReference type="NCBI Taxonomy" id="6984"/>
    <lineage>
        <taxon>Eukaryota</taxon>
        <taxon>Metazoa</taxon>
        <taxon>Ecdysozoa</taxon>
        <taxon>Arthropoda</taxon>
        <taxon>Hexapoda</taxon>
        <taxon>Insecta</taxon>
        <taxon>Pterygota</taxon>
        <taxon>Neoptera</taxon>
        <taxon>Polyneoptera</taxon>
        <taxon>Dictyoptera</taxon>
        <taxon>Blattodea</taxon>
        <taxon>Blaberoidea</taxon>
        <taxon>Blaberidae</taxon>
        <taxon>Diplopterinae</taxon>
        <taxon>Diploptera</taxon>
    </lineage>
</organism>
<accession>A0AAD8AJR8</accession>
<gene>
    <name evidence="2" type="ORF">L9F63_009362</name>
</gene>
<name>A0AAD8AJR8_DIPPU</name>
<comment type="caution">
    <text evidence="2">The sequence shown here is derived from an EMBL/GenBank/DDBJ whole genome shotgun (WGS) entry which is preliminary data.</text>
</comment>
<dbReference type="EMBL" id="JASPKZ010000429">
    <property type="protein sequence ID" value="KAJ9600349.1"/>
    <property type="molecule type" value="Genomic_DNA"/>
</dbReference>
<evidence type="ECO:0000313" key="2">
    <source>
        <dbReference type="EMBL" id="KAJ9600349.1"/>
    </source>
</evidence>
<sequence>NESTVLMFVVLLLIVIMLCPRVSPSYTDVSIHGRKKICFVFISICFSTLCNSSFIIIFRLCCPV</sequence>
<evidence type="ECO:0000256" key="1">
    <source>
        <dbReference type="SAM" id="Phobius"/>
    </source>
</evidence>
<reference evidence="2" key="2">
    <citation type="submission" date="2023-05" db="EMBL/GenBank/DDBJ databases">
        <authorList>
            <person name="Fouks B."/>
        </authorList>
    </citation>
    <scope>NUCLEOTIDE SEQUENCE</scope>
    <source>
        <strain evidence="2">Stay&amp;Tobe</strain>
        <tissue evidence="2">Testes</tissue>
    </source>
</reference>
<reference evidence="2" key="1">
    <citation type="journal article" date="2023" name="IScience">
        <title>Live-bearing cockroach genome reveals convergent evolutionary mechanisms linked to viviparity in insects and beyond.</title>
        <authorList>
            <person name="Fouks B."/>
            <person name="Harrison M.C."/>
            <person name="Mikhailova A.A."/>
            <person name="Marchal E."/>
            <person name="English S."/>
            <person name="Carruthers M."/>
            <person name="Jennings E.C."/>
            <person name="Chiamaka E.L."/>
            <person name="Frigard R.A."/>
            <person name="Pippel M."/>
            <person name="Attardo G.M."/>
            <person name="Benoit J.B."/>
            <person name="Bornberg-Bauer E."/>
            <person name="Tobe S.S."/>
        </authorList>
    </citation>
    <scope>NUCLEOTIDE SEQUENCE</scope>
    <source>
        <strain evidence="2">Stay&amp;Tobe</strain>
    </source>
</reference>
<keyword evidence="1" id="KW-0812">Transmembrane</keyword>
<keyword evidence="1" id="KW-0472">Membrane</keyword>
<keyword evidence="1" id="KW-1133">Transmembrane helix</keyword>
<feature type="non-terminal residue" evidence="2">
    <location>
        <position position="64"/>
    </location>
</feature>
<feature type="transmembrane region" description="Helical" evidence="1">
    <location>
        <begin position="38"/>
        <end position="58"/>
    </location>
</feature>
<protein>
    <submittedName>
        <fullName evidence="2">Uncharacterized protein</fullName>
    </submittedName>
</protein>
<feature type="transmembrane region" description="Helical" evidence="1">
    <location>
        <begin position="6"/>
        <end position="26"/>
    </location>
</feature>
<proteinExistence type="predicted"/>